<evidence type="ECO:0000259" key="2">
    <source>
        <dbReference type="Pfam" id="PF00472"/>
    </source>
</evidence>
<dbReference type="Pfam" id="PF00472">
    <property type="entry name" value="RF-1"/>
    <property type="match status" value="1"/>
</dbReference>
<dbReference type="EMBL" id="MU128935">
    <property type="protein sequence ID" value="KAF9516907.1"/>
    <property type="molecule type" value="Genomic_DNA"/>
</dbReference>
<dbReference type="AlphaFoldDB" id="A0A9P6DWZ2"/>
<dbReference type="InterPro" id="IPR000352">
    <property type="entry name" value="Pep_chain_release_fac_I"/>
</dbReference>
<keyword evidence="4" id="KW-1185">Reference proteome</keyword>
<dbReference type="SUPFAM" id="SSF110916">
    <property type="entry name" value="Peptidyl-tRNA hydrolase domain-like"/>
    <property type="match status" value="1"/>
</dbReference>
<accession>A0A9P6DWZ2</accession>
<feature type="domain" description="Prokaryotic-type class I peptide chain release factors" evidence="2">
    <location>
        <begin position="43"/>
        <end position="175"/>
    </location>
</feature>
<dbReference type="GO" id="GO:0070126">
    <property type="term" value="P:mitochondrial translational termination"/>
    <property type="evidence" value="ECO:0007669"/>
    <property type="project" value="TreeGrafter"/>
</dbReference>
<feature type="signal peptide" evidence="1">
    <location>
        <begin position="1"/>
        <end position="19"/>
    </location>
</feature>
<proteinExistence type="predicted"/>
<dbReference type="GO" id="GO:0016150">
    <property type="term" value="F:translation release factor activity, codon nonspecific"/>
    <property type="evidence" value="ECO:0007669"/>
    <property type="project" value="TreeGrafter"/>
</dbReference>
<reference evidence="3" key="1">
    <citation type="journal article" date="2020" name="Nat. Commun.">
        <title>Large-scale genome sequencing of mycorrhizal fungi provides insights into the early evolution of symbiotic traits.</title>
        <authorList>
            <person name="Miyauchi S."/>
            <person name="Kiss E."/>
            <person name="Kuo A."/>
            <person name="Drula E."/>
            <person name="Kohler A."/>
            <person name="Sanchez-Garcia M."/>
            <person name="Morin E."/>
            <person name="Andreopoulos B."/>
            <person name="Barry K.W."/>
            <person name="Bonito G."/>
            <person name="Buee M."/>
            <person name="Carver A."/>
            <person name="Chen C."/>
            <person name="Cichocki N."/>
            <person name="Clum A."/>
            <person name="Culley D."/>
            <person name="Crous P.W."/>
            <person name="Fauchery L."/>
            <person name="Girlanda M."/>
            <person name="Hayes R.D."/>
            <person name="Keri Z."/>
            <person name="LaButti K."/>
            <person name="Lipzen A."/>
            <person name="Lombard V."/>
            <person name="Magnuson J."/>
            <person name="Maillard F."/>
            <person name="Murat C."/>
            <person name="Nolan M."/>
            <person name="Ohm R.A."/>
            <person name="Pangilinan J."/>
            <person name="Pereira M.F."/>
            <person name="Perotto S."/>
            <person name="Peter M."/>
            <person name="Pfister S."/>
            <person name="Riley R."/>
            <person name="Sitrit Y."/>
            <person name="Stielow J.B."/>
            <person name="Szollosi G."/>
            <person name="Zifcakova L."/>
            <person name="Stursova M."/>
            <person name="Spatafora J.W."/>
            <person name="Tedersoo L."/>
            <person name="Vaario L.M."/>
            <person name="Yamada A."/>
            <person name="Yan M."/>
            <person name="Wang P."/>
            <person name="Xu J."/>
            <person name="Bruns T."/>
            <person name="Baldrian P."/>
            <person name="Vilgalys R."/>
            <person name="Dunand C."/>
            <person name="Henrissat B."/>
            <person name="Grigoriev I.V."/>
            <person name="Hibbett D."/>
            <person name="Nagy L.G."/>
            <person name="Martin F.M."/>
        </authorList>
    </citation>
    <scope>NUCLEOTIDE SEQUENCE</scope>
    <source>
        <strain evidence="3">UP504</strain>
    </source>
</reference>
<dbReference type="PANTHER" id="PTHR11075">
    <property type="entry name" value="PEPTIDE CHAIN RELEASE FACTOR"/>
    <property type="match status" value="1"/>
</dbReference>
<sequence>MSRLSSALVFVSLLLPKRSIVTLAGAEALVARDWLERFSKRPLQRSDVQLGFARSSGPGGQNVNKLNTKAIARCPIDSPWIPFWTRENLKSTPAYVSSTQSLMVSSTISRSQAQNVEDCLRKLHALIVTTVSSAIQNEPSEVQKDRVRKFQAAEKAKMLVEKKKRKGVKSGRGRVHFDD</sequence>
<dbReference type="OrthoDB" id="270639at2759"/>
<dbReference type="GO" id="GO:0005762">
    <property type="term" value="C:mitochondrial large ribosomal subunit"/>
    <property type="evidence" value="ECO:0007669"/>
    <property type="project" value="TreeGrafter"/>
</dbReference>
<keyword evidence="1" id="KW-0732">Signal</keyword>
<protein>
    <recommendedName>
        <fullName evidence="2">Prokaryotic-type class I peptide chain release factors domain-containing protein</fullName>
    </recommendedName>
</protein>
<dbReference type="PANTHER" id="PTHR11075:SF54">
    <property type="entry name" value="LARGE RIBOSOMAL SUBUNIT PROTEIN ML62"/>
    <property type="match status" value="1"/>
</dbReference>
<evidence type="ECO:0000313" key="3">
    <source>
        <dbReference type="EMBL" id="KAF9516907.1"/>
    </source>
</evidence>
<feature type="chain" id="PRO_5040450006" description="Prokaryotic-type class I peptide chain release factors domain-containing protein" evidence="1">
    <location>
        <begin position="20"/>
        <end position="179"/>
    </location>
</feature>
<organism evidence="3 4">
    <name type="scientific">Hydnum rufescens UP504</name>
    <dbReference type="NCBI Taxonomy" id="1448309"/>
    <lineage>
        <taxon>Eukaryota</taxon>
        <taxon>Fungi</taxon>
        <taxon>Dikarya</taxon>
        <taxon>Basidiomycota</taxon>
        <taxon>Agaricomycotina</taxon>
        <taxon>Agaricomycetes</taxon>
        <taxon>Cantharellales</taxon>
        <taxon>Hydnaceae</taxon>
        <taxon>Hydnum</taxon>
    </lineage>
</organism>
<dbReference type="GO" id="GO:0004045">
    <property type="term" value="F:peptidyl-tRNA hydrolase activity"/>
    <property type="evidence" value="ECO:0007669"/>
    <property type="project" value="TreeGrafter"/>
</dbReference>
<dbReference type="InterPro" id="IPR052104">
    <property type="entry name" value="Mito_Release_Factor_mL62"/>
</dbReference>
<comment type="caution">
    <text evidence="3">The sequence shown here is derived from an EMBL/GenBank/DDBJ whole genome shotgun (WGS) entry which is preliminary data.</text>
</comment>
<gene>
    <name evidence="3" type="ORF">BS47DRAFT_1291554</name>
</gene>
<name>A0A9P6DWZ2_9AGAM</name>
<dbReference type="Gene3D" id="3.30.160.20">
    <property type="match status" value="1"/>
</dbReference>
<evidence type="ECO:0000256" key="1">
    <source>
        <dbReference type="SAM" id="SignalP"/>
    </source>
</evidence>
<dbReference type="Proteomes" id="UP000886523">
    <property type="component" value="Unassembled WGS sequence"/>
</dbReference>
<evidence type="ECO:0000313" key="4">
    <source>
        <dbReference type="Proteomes" id="UP000886523"/>
    </source>
</evidence>